<keyword evidence="3" id="KW-1185">Reference proteome</keyword>
<name>A0AA36H0S1_CYLNA</name>
<dbReference type="AlphaFoldDB" id="A0AA36H0S1"/>
<proteinExistence type="predicted"/>
<reference evidence="2" key="1">
    <citation type="submission" date="2023-07" db="EMBL/GenBank/DDBJ databases">
        <authorList>
            <consortium name="CYATHOMIX"/>
        </authorList>
    </citation>
    <scope>NUCLEOTIDE SEQUENCE</scope>
    <source>
        <strain evidence="2">N/A</strain>
    </source>
</reference>
<keyword evidence="1" id="KW-0812">Transmembrane</keyword>
<gene>
    <name evidence="2" type="ORF">CYNAS_LOCUS13663</name>
</gene>
<comment type="caution">
    <text evidence="2">The sequence shown here is derived from an EMBL/GenBank/DDBJ whole genome shotgun (WGS) entry which is preliminary data.</text>
</comment>
<dbReference type="EMBL" id="CATQJL010000305">
    <property type="protein sequence ID" value="CAJ0601680.1"/>
    <property type="molecule type" value="Genomic_DNA"/>
</dbReference>
<evidence type="ECO:0000313" key="3">
    <source>
        <dbReference type="Proteomes" id="UP001176961"/>
    </source>
</evidence>
<dbReference type="Proteomes" id="UP001176961">
    <property type="component" value="Unassembled WGS sequence"/>
</dbReference>
<accession>A0AA36H0S1</accession>
<feature type="transmembrane region" description="Helical" evidence="1">
    <location>
        <begin position="63"/>
        <end position="84"/>
    </location>
</feature>
<protein>
    <submittedName>
        <fullName evidence="2">Uncharacterized protein</fullName>
    </submittedName>
</protein>
<evidence type="ECO:0000313" key="2">
    <source>
        <dbReference type="EMBL" id="CAJ0601680.1"/>
    </source>
</evidence>
<evidence type="ECO:0000256" key="1">
    <source>
        <dbReference type="SAM" id="Phobius"/>
    </source>
</evidence>
<sequence length="85" mass="9754">MPEFGIVVIVNPRRLFTPMSKHCSHSSHRAPAANTARAAFALRPHRNGCTVKRRRTRGQSIRWIATPIDVRFLFFLLILLPLLLH</sequence>
<keyword evidence="1" id="KW-0472">Membrane</keyword>
<keyword evidence="1" id="KW-1133">Transmembrane helix</keyword>
<organism evidence="2 3">
    <name type="scientific">Cylicocyclus nassatus</name>
    <name type="common">Nematode worm</name>
    <dbReference type="NCBI Taxonomy" id="53992"/>
    <lineage>
        <taxon>Eukaryota</taxon>
        <taxon>Metazoa</taxon>
        <taxon>Ecdysozoa</taxon>
        <taxon>Nematoda</taxon>
        <taxon>Chromadorea</taxon>
        <taxon>Rhabditida</taxon>
        <taxon>Rhabditina</taxon>
        <taxon>Rhabditomorpha</taxon>
        <taxon>Strongyloidea</taxon>
        <taxon>Strongylidae</taxon>
        <taxon>Cylicocyclus</taxon>
    </lineage>
</organism>